<sequence length="203" mass="21603">MALLKAKAAENVANPASQSGVSPASLDSDDPMERRRAVQQCVEEPNPVAALLGLLREEHENIVRQAAFTELAALGTSEAAQGLAELLSNADPALRNGALEALVAMPEQAMGLLAPLAFCDDPDVRIFAVMMANELPSERTADWLIALAAKEQDANVCSNLAEAIGGTGRRDALPVLQAIIERFPREPYLAFAAETAMTRIREG</sequence>
<dbReference type="InterPro" id="IPR016024">
    <property type="entry name" value="ARM-type_fold"/>
</dbReference>
<dbReference type="InterPro" id="IPR011989">
    <property type="entry name" value="ARM-like"/>
</dbReference>
<name>A0ABW9XFV2_9SPHN</name>
<gene>
    <name evidence="2" type="ORF">GTZ99_12725</name>
</gene>
<dbReference type="SUPFAM" id="SSF48371">
    <property type="entry name" value="ARM repeat"/>
    <property type="match status" value="1"/>
</dbReference>
<evidence type="ECO:0008006" key="4">
    <source>
        <dbReference type="Google" id="ProtNLM"/>
    </source>
</evidence>
<evidence type="ECO:0000256" key="1">
    <source>
        <dbReference type="SAM" id="MobiDB-lite"/>
    </source>
</evidence>
<protein>
    <recommendedName>
        <fullName evidence="4">HEAT repeat protein</fullName>
    </recommendedName>
</protein>
<dbReference type="Proteomes" id="UP000753724">
    <property type="component" value="Unassembled WGS sequence"/>
</dbReference>
<reference evidence="3" key="1">
    <citation type="submission" date="2020-01" db="EMBL/GenBank/DDBJ databases">
        <title>Sphingomonas sp. strain CSW-10.</title>
        <authorList>
            <person name="Chen W.-M."/>
        </authorList>
    </citation>
    <scope>NUCLEOTIDE SEQUENCE [LARGE SCALE GENOMIC DNA]</scope>
    <source>
        <strain evidence="3">FSY-8</strain>
    </source>
</reference>
<keyword evidence="3" id="KW-1185">Reference proteome</keyword>
<evidence type="ECO:0000313" key="3">
    <source>
        <dbReference type="Proteomes" id="UP000753724"/>
    </source>
</evidence>
<feature type="region of interest" description="Disordered" evidence="1">
    <location>
        <begin position="1"/>
        <end position="38"/>
    </location>
</feature>
<accession>A0ABW9XFV2</accession>
<dbReference type="RefSeq" id="WP_161719472.1">
    <property type="nucleotide sequence ID" value="NZ_JAAAPO010000005.1"/>
</dbReference>
<evidence type="ECO:0000313" key="2">
    <source>
        <dbReference type="EMBL" id="NBC37415.1"/>
    </source>
</evidence>
<proteinExistence type="predicted"/>
<organism evidence="2 3">
    <name type="scientific">Novosphingobium ovatum</name>
    <dbReference type="NCBI Taxonomy" id="1908523"/>
    <lineage>
        <taxon>Bacteria</taxon>
        <taxon>Pseudomonadati</taxon>
        <taxon>Pseudomonadota</taxon>
        <taxon>Alphaproteobacteria</taxon>
        <taxon>Sphingomonadales</taxon>
        <taxon>Sphingomonadaceae</taxon>
        <taxon>Novosphingobium</taxon>
    </lineage>
</organism>
<comment type="caution">
    <text evidence="2">The sequence shown here is derived from an EMBL/GenBank/DDBJ whole genome shotgun (WGS) entry which is preliminary data.</text>
</comment>
<dbReference type="Gene3D" id="1.25.10.10">
    <property type="entry name" value="Leucine-rich Repeat Variant"/>
    <property type="match status" value="1"/>
</dbReference>
<dbReference type="EMBL" id="JAAAPO010000005">
    <property type="protein sequence ID" value="NBC37415.1"/>
    <property type="molecule type" value="Genomic_DNA"/>
</dbReference>
<dbReference type="Pfam" id="PF13646">
    <property type="entry name" value="HEAT_2"/>
    <property type="match status" value="2"/>
</dbReference>